<protein>
    <submittedName>
        <fullName evidence="2">Uncharacterized protein</fullName>
    </submittedName>
</protein>
<evidence type="ECO:0000313" key="2">
    <source>
        <dbReference type="EMBL" id="KLO07021.1"/>
    </source>
</evidence>
<dbReference type="InParanoid" id="A0A0H2RQF4"/>
<evidence type="ECO:0000313" key="3">
    <source>
        <dbReference type="Proteomes" id="UP000053477"/>
    </source>
</evidence>
<dbReference type="EMBL" id="KQ086165">
    <property type="protein sequence ID" value="KLO07021.1"/>
    <property type="molecule type" value="Genomic_DNA"/>
</dbReference>
<keyword evidence="3" id="KW-1185">Reference proteome</keyword>
<organism evidence="2 3">
    <name type="scientific">Schizopora paradoxa</name>
    <dbReference type="NCBI Taxonomy" id="27342"/>
    <lineage>
        <taxon>Eukaryota</taxon>
        <taxon>Fungi</taxon>
        <taxon>Dikarya</taxon>
        <taxon>Basidiomycota</taxon>
        <taxon>Agaricomycotina</taxon>
        <taxon>Agaricomycetes</taxon>
        <taxon>Hymenochaetales</taxon>
        <taxon>Schizoporaceae</taxon>
        <taxon>Schizopora</taxon>
    </lineage>
</organism>
<feature type="region of interest" description="Disordered" evidence="1">
    <location>
        <begin position="80"/>
        <end position="119"/>
    </location>
</feature>
<feature type="compositionally biased region" description="Low complexity" evidence="1">
    <location>
        <begin position="80"/>
        <end position="96"/>
    </location>
</feature>
<name>A0A0H2RQF4_9AGAM</name>
<proteinExistence type="predicted"/>
<gene>
    <name evidence="2" type="ORF">SCHPADRAFT_667486</name>
</gene>
<dbReference type="AlphaFoldDB" id="A0A0H2RQF4"/>
<feature type="compositionally biased region" description="Low complexity" evidence="1">
    <location>
        <begin position="104"/>
        <end position="118"/>
    </location>
</feature>
<sequence length="136" mass="14981">MCQPSPPESIRRGENPAGSAEFSCLRPPVICLLRHGRLAFCHIPSPYAFTLAPRCLLARHARILPLFAFSSSRHTLHLSTHCSSSSTSIPSTLRSTHSSRRDSYPSSFGWPSSSPSTPRWRLTQATPYLGATFQAD</sequence>
<dbReference type="Proteomes" id="UP000053477">
    <property type="component" value="Unassembled WGS sequence"/>
</dbReference>
<reference evidence="2 3" key="1">
    <citation type="submission" date="2015-04" db="EMBL/GenBank/DDBJ databases">
        <title>Complete genome sequence of Schizopora paradoxa KUC8140, a cosmopolitan wood degrader in East Asia.</title>
        <authorList>
            <consortium name="DOE Joint Genome Institute"/>
            <person name="Min B."/>
            <person name="Park H."/>
            <person name="Jang Y."/>
            <person name="Kim J.-J."/>
            <person name="Kim K.H."/>
            <person name="Pangilinan J."/>
            <person name="Lipzen A."/>
            <person name="Riley R."/>
            <person name="Grigoriev I.V."/>
            <person name="Spatafora J.W."/>
            <person name="Choi I.-G."/>
        </authorList>
    </citation>
    <scope>NUCLEOTIDE SEQUENCE [LARGE SCALE GENOMIC DNA]</scope>
    <source>
        <strain evidence="2 3">KUC8140</strain>
    </source>
</reference>
<accession>A0A0H2RQF4</accession>
<evidence type="ECO:0000256" key="1">
    <source>
        <dbReference type="SAM" id="MobiDB-lite"/>
    </source>
</evidence>